<evidence type="ECO:0000313" key="2">
    <source>
        <dbReference type="Proteomes" id="UP000289555"/>
    </source>
</evidence>
<keyword evidence="2" id="KW-1185">Reference proteome</keyword>
<accession>A0ABM7GJ71</accession>
<protein>
    <recommendedName>
        <fullName evidence="3">DUF1871 family protein</fullName>
    </recommendedName>
</protein>
<proteinExistence type="predicted"/>
<dbReference type="EMBL" id="AP019416">
    <property type="protein sequence ID" value="BBI50717.1"/>
    <property type="molecule type" value="Genomic_DNA"/>
</dbReference>
<sequence>MKEHVIKSVSEILQQWNPLGDSASSMSDLEGYRYEAMDIIATATIAKKPVREAVALVLSQAFKIELDSEALTHFSACIERAIADG</sequence>
<gene>
    <name evidence="1" type="ORF">HORIV_31380</name>
</gene>
<evidence type="ECO:0000313" key="1">
    <source>
        <dbReference type="EMBL" id="BBI50717.1"/>
    </source>
</evidence>
<organism evidence="1 2">
    <name type="scientific">Vreelandella olivaria</name>
    <dbReference type="NCBI Taxonomy" id="390919"/>
    <lineage>
        <taxon>Bacteria</taxon>
        <taxon>Pseudomonadati</taxon>
        <taxon>Pseudomonadota</taxon>
        <taxon>Gammaproteobacteria</taxon>
        <taxon>Oceanospirillales</taxon>
        <taxon>Halomonadaceae</taxon>
        <taxon>Vreelandella</taxon>
    </lineage>
</organism>
<evidence type="ECO:0008006" key="3">
    <source>
        <dbReference type="Google" id="ProtNLM"/>
    </source>
</evidence>
<reference evidence="2" key="1">
    <citation type="journal article" date="2019" name="Microbiol. Resour. Announc.">
        <title>Complete Genome Sequence of Halomonas olivaria, a Moderately Halophilic Bacterium Isolated from Olive Processing Effluents, Obtained by Nanopore Sequencing.</title>
        <authorList>
            <person name="Nagata S."/>
            <person name="Ii K.M."/>
            <person name="Tsukimi T."/>
            <person name="Miura M.C."/>
            <person name="Galipon J."/>
            <person name="Arakawa K."/>
        </authorList>
    </citation>
    <scope>NUCLEOTIDE SEQUENCE [LARGE SCALE GENOMIC DNA]</scope>
    <source>
        <strain evidence="2">TYRC17</strain>
    </source>
</reference>
<name>A0ABM7GJ71_9GAMM</name>
<dbReference type="Proteomes" id="UP000289555">
    <property type="component" value="Chromosome"/>
</dbReference>